<evidence type="ECO:0000256" key="4">
    <source>
        <dbReference type="ARBA" id="ARBA00022679"/>
    </source>
</evidence>
<keyword evidence="5" id="KW-0547">Nucleotide-binding</keyword>
<feature type="transmembrane region" description="Helical" evidence="9">
    <location>
        <begin position="46"/>
        <end position="69"/>
    </location>
</feature>
<dbReference type="SUPFAM" id="SSF55874">
    <property type="entry name" value="ATPase domain of HSP90 chaperone/DNA topoisomerase II/histidine kinase"/>
    <property type="match status" value="1"/>
</dbReference>
<accession>A0A7Y9S6P2</accession>
<proteinExistence type="predicted"/>
<comment type="catalytic activity">
    <reaction evidence="1">
        <text>ATP + protein L-histidine = ADP + protein N-phospho-L-histidine.</text>
        <dbReference type="EC" id="2.7.13.3"/>
    </reaction>
</comment>
<dbReference type="Gene3D" id="1.20.5.1930">
    <property type="match status" value="1"/>
</dbReference>
<dbReference type="Pfam" id="PF07730">
    <property type="entry name" value="HisKA_3"/>
    <property type="match status" value="1"/>
</dbReference>
<keyword evidence="9" id="KW-0812">Transmembrane</keyword>
<evidence type="ECO:0000256" key="9">
    <source>
        <dbReference type="SAM" id="Phobius"/>
    </source>
</evidence>
<keyword evidence="8" id="KW-0902">Two-component regulatory system</keyword>
<evidence type="ECO:0000256" key="8">
    <source>
        <dbReference type="ARBA" id="ARBA00023012"/>
    </source>
</evidence>
<name>A0A7Y9S6P2_9MICC</name>
<dbReference type="GO" id="GO:0005524">
    <property type="term" value="F:ATP binding"/>
    <property type="evidence" value="ECO:0007669"/>
    <property type="project" value="UniProtKB-KW"/>
</dbReference>
<dbReference type="Proteomes" id="UP000521748">
    <property type="component" value="Unassembled WGS sequence"/>
</dbReference>
<keyword evidence="6 13" id="KW-0418">Kinase</keyword>
<evidence type="ECO:0000256" key="3">
    <source>
        <dbReference type="ARBA" id="ARBA00022553"/>
    </source>
</evidence>
<keyword evidence="3" id="KW-0597">Phosphoprotein</keyword>
<dbReference type="InterPro" id="IPR003594">
    <property type="entry name" value="HATPase_dom"/>
</dbReference>
<evidence type="ECO:0000313" key="14">
    <source>
        <dbReference type="Proteomes" id="UP000521748"/>
    </source>
</evidence>
<dbReference type="GO" id="GO:0000155">
    <property type="term" value="F:phosphorelay sensor kinase activity"/>
    <property type="evidence" value="ECO:0007669"/>
    <property type="project" value="InterPro"/>
</dbReference>
<evidence type="ECO:0000259" key="10">
    <source>
        <dbReference type="Pfam" id="PF02518"/>
    </source>
</evidence>
<protein>
    <recommendedName>
        <fullName evidence="2">histidine kinase</fullName>
        <ecNumber evidence="2">2.7.13.3</ecNumber>
    </recommendedName>
</protein>
<sequence>MNTATQTATIPLIDRDTREPTMTSQFRQTSEREVQLGFFGRLGRNLAYCLASFFLGIPAFVAVVALFSLGVSTAIIYGGIFVLLGTLYAASFFATAERRLAAWSREPLPLHLYKTISAPGLRGVLLRLTDSLRWREAIHAVVAFPIRITVFCLALCWLVAGPGMLTAFFWKRFLPSDSQDIWDLIGFPVSLHGWLDAAVGLFFLLTLPAVLKGLASLQWLLARGLLSNQSAVWKAKATQLEASRNSAVAAEAGNLRRIERDIHDGPQQRLVRVSMDLKSAQRRLERGEAGAAELVAEALVQTQDTLNELRAISRGIAPPILVDRGLAAAIEAAAARTPILVSVQTEGLEEHRLPENVENTAYFLVTEALTNVAKHANARRATVEVRVLKTALAVSVRDNGDGGAHLGKGHGLAGLAERVEASGGVLTVDSSAKGTLIAANLPLP</sequence>
<reference evidence="13 14" key="1">
    <citation type="submission" date="2020-07" db="EMBL/GenBank/DDBJ databases">
        <title>Sequencing the genomes of 1000 actinobacteria strains.</title>
        <authorList>
            <person name="Klenk H.-P."/>
        </authorList>
    </citation>
    <scope>NUCLEOTIDE SEQUENCE [LARGE SCALE GENOMIC DNA]</scope>
    <source>
        <strain evidence="13 14">DSM 102047</strain>
    </source>
</reference>
<keyword evidence="7" id="KW-0067">ATP-binding</keyword>
<dbReference type="GO" id="GO:0016020">
    <property type="term" value="C:membrane"/>
    <property type="evidence" value="ECO:0007669"/>
    <property type="project" value="InterPro"/>
</dbReference>
<dbReference type="EMBL" id="JACBYQ010000002">
    <property type="protein sequence ID" value="NYE95569.1"/>
    <property type="molecule type" value="Genomic_DNA"/>
</dbReference>
<evidence type="ECO:0000259" key="12">
    <source>
        <dbReference type="Pfam" id="PF13796"/>
    </source>
</evidence>
<dbReference type="InterPro" id="IPR011712">
    <property type="entry name" value="Sig_transdc_His_kin_sub3_dim/P"/>
</dbReference>
<dbReference type="InterPro" id="IPR036890">
    <property type="entry name" value="HATPase_C_sf"/>
</dbReference>
<organism evidence="13 14">
    <name type="scientific">Psychromicrobium silvestre</name>
    <dbReference type="NCBI Taxonomy" id="1645614"/>
    <lineage>
        <taxon>Bacteria</taxon>
        <taxon>Bacillati</taxon>
        <taxon>Actinomycetota</taxon>
        <taxon>Actinomycetes</taxon>
        <taxon>Micrococcales</taxon>
        <taxon>Micrococcaceae</taxon>
        <taxon>Psychromicrobium</taxon>
    </lineage>
</organism>
<evidence type="ECO:0000256" key="7">
    <source>
        <dbReference type="ARBA" id="ARBA00022840"/>
    </source>
</evidence>
<dbReference type="CDD" id="cd16917">
    <property type="entry name" value="HATPase_UhpB-NarQ-NarX-like"/>
    <property type="match status" value="1"/>
</dbReference>
<feature type="domain" description="Putative sensor" evidence="12">
    <location>
        <begin position="48"/>
        <end position="226"/>
    </location>
</feature>
<gene>
    <name evidence="13" type="ORF">FHU41_001819</name>
</gene>
<dbReference type="PANTHER" id="PTHR24421:SF10">
    <property type="entry name" value="NITRATE_NITRITE SENSOR PROTEIN NARQ"/>
    <property type="match status" value="1"/>
</dbReference>
<evidence type="ECO:0000259" key="11">
    <source>
        <dbReference type="Pfam" id="PF07730"/>
    </source>
</evidence>
<evidence type="ECO:0000313" key="13">
    <source>
        <dbReference type="EMBL" id="NYE95569.1"/>
    </source>
</evidence>
<evidence type="ECO:0000256" key="1">
    <source>
        <dbReference type="ARBA" id="ARBA00000085"/>
    </source>
</evidence>
<dbReference type="Gene3D" id="3.30.565.10">
    <property type="entry name" value="Histidine kinase-like ATPase, C-terminal domain"/>
    <property type="match status" value="1"/>
</dbReference>
<dbReference type="GO" id="GO:0046983">
    <property type="term" value="F:protein dimerization activity"/>
    <property type="evidence" value="ECO:0007669"/>
    <property type="project" value="InterPro"/>
</dbReference>
<dbReference type="PANTHER" id="PTHR24421">
    <property type="entry name" value="NITRATE/NITRITE SENSOR PROTEIN NARX-RELATED"/>
    <property type="match status" value="1"/>
</dbReference>
<feature type="domain" description="Histidine kinase/HSP90-like ATPase" evidence="10">
    <location>
        <begin position="358"/>
        <end position="443"/>
    </location>
</feature>
<feature type="transmembrane region" description="Helical" evidence="9">
    <location>
        <begin position="75"/>
        <end position="96"/>
    </location>
</feature>
<dbReference type="AlphaFoldDB" id="A0A7Y9S6P2"/>
<dbReference type="EC" id="2.7.13.3" evidence="2"/>
<comment type="caution">
    <text evidence="13">The sequence shown here is derived from an EMBL/GenBank/DDBJ whole genome shotgun (WGS) entry which is preliminary data.</text>
</comment>
<feature type="domain" description="Signal transduction histidine kinase subgroup 3 dimerisation and phosphoacceptor" evidence="11">
    <location>
        <begin position="256"/>
        <end position="319"/>
    </location>
</feature>
<dbReference type="RefSeq" id="WP_179389336.1">
    <property type="nucleotide sequence ID" value="NZ_JACBYQ010000002.1"/>
</dbReference>
<feature type="transmembrane region" description="Helical" evidence="9">
    <location>
        <begin position="137"/>
        <end position="160"/>
    </location>
</feature>
<keyword evidence="9" id="KW-1133">Transmembrane helix</keyword>
<evidence type="ECO:0000256" key="2">
    <source>
        <dbReference type="ARBA" id="ARBA00012438"/>
    </source>
</evidence>
<dbReference type="InterPro" id="IPR050482">
    <property type="entry name" value="Sensor_HK_TwoCompSys"/>
</dbReference>
<evidence type="ECO:0000256" key="5">
    <source>
        <dbReference type="ARBA" id="ARBA00022741"/>
    </source>
</evidence>
<evidence type="ECO:0000256" key="6">
    <source>
        <dbReference type="ARBA" id="ARBA00022777"/>
    </source>
</evidence>
<keyword evidence="14" id="KW-1185">Reference proteome</keyword>
<keyword evidence="9" id="KW-0472">Membrane</keyword>
<dbReference type="Pfam" id="PF13796">
    <property type="entry name" value="Sensor"/>
    <property type="match status" value="1"/>
</dbReference>
<dbReference type="Pfam" id="PF02518">
    <property type="entry name" value="HATPase_c"/>
    <property type="match status" value="1"/>
</dbReference>
<dbReference type="InterPro" id="IPR025828">
    <property type="entry name" value="Put_sensor_dom"/>
</dbReference>
<keyword evidence="4" id="KW-0808">Transferase</keyword>